<dbReference type="Proteomes" id="UP001597441">
    <property type="component" value="Unassembled WGS sequence"/>
</dbReference>
<comment type="caution">
    <text evidence="2">The sequence shown here is derived from an EMBL/GenBank/DDBJ whole genome shotgun (WGS) entry which is preliminary data.</text>
</comment>
<accession>A0ABW5JXU6</accession>
<reference evidence="3" key="1">
    <citation type="journal article" date="2019" name="Int. J. Syst. Evol. Microbiol.">
        <title>The Global Catalogue of Microorganisms (GCM) 10K type strain sequencing project: providing services to taxonomists for standard genome sequencing and annotation.</title>
        <authorList>
            <consortium name="The Broad Institute Genomics Platform"/>
            <consortium name="The Broad Institute Genome Sequencing Center for Infectious Disease"/>
            <person name="Wu L."/>
            <person name="Ma J."/>
        </authorList>
    </citation>
    <scope>NUCLEOTIDE SEQUENCE [LARGE SCALE GENOMIC DNA]</scope>
    <source>
        <strain evidence="3">KCTC 42903</strain>
    </source>
</reference>
<evidence type="ECO:0000256" key="1">
    <source>
        <dbReference type="SAM" id="MobiDB-lite"/>
    </source>
</evidence>
<dbReference type="EMBL" id="JBHULK010000010">
    <property type="protein sequence ID" value="MFD2536560.1"/>
    <property type="molecule type" value="Genomic_DNA"/>
</dbReference>
<protein>
    <submittedName>
        <fullName evidence="2">Uncharacterized protein</fullName>
    </submittedName>
</protein>
<keyword evidence="3" id="KW-1185">Reference proteome</keyword>
<evidence type="ECO:0000313" key="3">
    <source>
        <dbReference type="Proteomes" id="UP001597441"/>
    </source>
</evidence>
<evidence type="ECO:0000313" key="2">
    <source>
        <dbReference type="EMBL" id="MFD2536560.1"/>
    </source>
</evidence>
<feature type="region of interest" description="Disordered" evidence="1">
    <location>
        <begin position="1"/>
        <end position="36"/>
    </location>
</feature>
<organism evidence="2 3">
    <name type="scientific">Gelatiniphilus marinus</name>
    <dbReference type="NCBI Taxonomy" id="1759464"/>
    <lineage>
        <taxon>Bacteria</taxon>
        <taxon>Pseudomonadati</taxon>
        <taxon>Bacteroidota</taxon>
        <taxon>Flavobacteriia</taxon>
        <taxon>Flavobacteriales</taxon>
        <taxon>Flavobacteriaceae</taxon>
        <taxon>Gelatiniphilus</taxon>
    </lineage>
</organism>
<name>A0ABW5JXU6_9FLAO</name>
<proteinExistence type="predicted"/>
<sequence>MSKRGSRNATNFAGKNWTVGGKYKGNKSKTSKHKEKKLKLRKEQFNLICAKFNFKVTTVHDKILYDSLLKKYSKLRAMKGSRIAKKSIENVEYFKTYCDKKKEKFDIETYFEKKFNHTNFIKKYPELKFKENNIKREISKNKIKQKTANNTISEFISPNILSKLKKGMKK</sequence>
<dbReference type="RefSeq" id="WP_388021123.1">
    <property type="nucleotide sequence ID" value="NZ_JBHUDT010000004.1"/>
</dbReference>
<feature type="compositionally biased region" description="Basic residues" evidence="1">
    <location>
        <begin position="24"/>
        <end position="36"/>
    </location>
</feature>
<gene>
    <name evidence="2" type="ORF">ACFSQS_15725</name>
</gene>